<dbReference type="PATRIC" id="fig|44252.3.peg.7"/>
<evidence type="ECO:0000313" key="10">
    <source>
        <dbReference type="EMBL" id="KFN12150.1"/>
    </source>
</evidence>
<dbReference type="EMBL" id="JMQA01000001">
    <property type="protein sequence ID" value="KFN12150.1"/>
    <property type="molecule type" value="Genomic_DNA"/>
</dbReference>
<keyword evidence="4" id="KW-1003">Cell membrane</keyword>
<dbReference type="CDD" id="cd17324">
    <property type="entry name" value="MFS_NepI_like"/>
    <property type="match status" value="1"/>
</dbReference>
<keyword evidence="11" id="KW-1185">Reference proteome</keyword>
<feature type="transmembrane region" description="Helical" evidence="8">
    <location>
        <begin position="103"/>
        <end position="123"/>
    </location>
</feature>
<feature type="transmembrane region" description="Helical" evidence="8">
    <location>
        <begin position="15"/>
        <end position="36"/>
    </location>
</feature>
<evidence type="ECO:0000259" key="9">
    <source>
        <dbReference type="PROSITE" id="PS50850"/>
    </source>
</evidence>
<evidence type="ECO:0000256" key="3">
    <source>
        <dbReference type="ARBA" id="ARBA00022448"/>
    </source>
</evidence>
<evidence type="ECO:0000313" key="11">
    <source>
        <dbReference type="Proteomes" id="UP000029278"/>
    </source>
</evidence>
<feature type="transmembrane region" description="Helical" evidence="8">
    <location>
        <begin position="253"/>
        <end position="271"/>
    </location>
</feature>
<dbReference type="GO" id="GO:0022857">
    <property type="term" value="F:transmembrane transporter activity"/>
    <property type="evidence" value="ECO:0007669"/>
    <property type="project" value="InterPro"/>
</dbReference>
<feature type="transmembrane region" description="Helical" evidence="8">
    <location>
        <begin position="168"/>
        <end position="188"/>
    </location>
</feature>
<reference evidence="10 11" key="1">
    <citation type="submission" date="2014-04" db="EMBL/GenBank/DDBJ databases">
        <authorList>
            <person name="Bishop-Lilly K.A."/>
            <person name="Broomall S.M."/>
            <person name="Chain P.S."/>
            <person name="Chertkov O."/>
            <person name="Coyne S.R."/>
            <person name="Daligault H.E."/>
            <person name="Davenport K.W."/>
            <person name="Erkkila T."/>
            <person name="Frey K.G."/>
            <person name="Gibbons H.S."/>
            <person name="Gu W."/>
            <person name="Jaissle J."/>
            <person name="Johnson S.L."/>
            <person name="Koroleva G.I."/>
            <person name="Ladner J.T."/>
            <person name="Lo C.-C."/>
            <person name="Minogue T.D."/>
            <person name="Munk C."/>
            <person name="Palacios G.F."/>
            <person name="Redden C.L."/>
            <person name="Rosenzweig C.N."/>
            <person name="Scholz M.B."/>
            <person name="Teshima H."/>
            <person name="Xu Y."/>
        </authorList>
    </citation>
    <scope>NUCLEOTIDE SEQUENCE [LARGE SCALE GENOMIC DNA]</scope>
    <source>
        <strain evidence="10 11">8244</strain>
    </source>
</reference>
<dbReference type="Pfam" id="PF07690">
    <property type="entry name" value="MFS_1"/>
    <property type="match status" value="1"/>
</dbReference>
<comment type="caution">
    <text evidence="10">The sequence shown here is derived from an EMBL/GenBank/DDBJ whole genome shotgun (WGS) entry which is preliminary data.</text>
</comment>
<dbReference type="Gene3D" id="1.20.1250.20">
    <property type="entry name" value="MFS general substrate transporter like domains"/>
    <property type="match status" value="1"/>
</dbReference>
<organism evidence="10 11">
    <name type="scientific">Paenibacillus macerans</name>
    <name type="common">Bacillus macerans</name>
    <dbReference type="NCBI Taxonomy" id="44252"/>
    <lineage>
        <taxon>Bacteria</taxon>
        <taxon>Bacillati</taxon>
        <taxon>Bacillota</taxon>
        <taxon>Bacilli</taxon>
        <taxon>Bacillales</taxon>
        <taxon>Paenibacillaceae</taxon>
        <taxon>Paenibacillus</taxon>
    </lineage>
</organism>
<keyword evidence="7 8" id="KW-0472">Membrane</keyword>
<evidence type="ECO:0000256" key="5">
    <source>
        <dbReference type="ARBA" id="ARBA00022692"/>
    </source>
</evidence>
<feature type="transmembrane region" description="Helical" evidence="8">
    <location>
        <begin position="369"/>
        <end position="388"/>
    </location>
</feature>
<feature type="transmembrane region" description="Helical" evidence="8">
    <location>
        <begin position="79"/>
        <end position="97"/>
    </location>
</feature>
<accession>A0A090ZPI0</accession>
<dbReference type="InterPro" id="IPR005829">
    <property type="entry name" value="Sugar_transporter_CS"/>
</dbReference>
<dbReference type="PROSITE" id="PS50850">
    <property type="entry name" value="MFS"/>
    <property type="match status" value="1"/>
</dbReference>
<feature type="transmembrane region" description="Helical" evidence="8">
    <location>
        <begin position="135"/>
        <end position="156"/>
    </location>
</feature>
<dbReference type="GO" id="GO:0005886">
    <property type="term" value="C:plasma membrane"/>
    <property type="evidence" value="ECO:0007669"/>
    <property type="project" value="UniProtKB-SubCell"/>
</dbReference>
<evidence type="ECO:0000256" key="8">
    <source>
        <dbReference type="SAM" id="Phobius"/>
    </source>
</evidence>
<dbReference type="GeneID" id="77008061"/>
<dbReference type="InterPro" id="IPR011701">
    <property type="entry name" value="MFS"/>
</dbReference>
<dbReference type="PRINTS" id="PR01036">
    <property type="entry name" value="TCRTETB"/>
</dbReference>
<dbReference type="Proteomes" id="UP000029278">
    <property type="component" value="Unassembled WGS sequence"/>
</dbReference>
<feature type="transmembrane region" description="Helical" evidence="8">
    <location>
        <begin position="342"/>
        <end position="363"/>
    </location>
</feature>
<dbReference type="InterPro" id="IPR036259">
    <property type="entry name" value="MFS_trans_sf"/>
</dbReference>
<dbReference type="STRING" id="44252.DJ90_1811"/>
<evidence type="ECO:0000256" key="2">
    <source>
        <dbReference type="ARBA" id="ARBA00008335"/>
    </source>
</evidence>
<evidence type="ECO:0000256" key="4">
    <source>
        <dbReference type="ARBA" id="ARBA00022475"/>
    </source>
</evidence>
<dbReference type="AlphaFoldDB" id="A0A090ZPI0"/>
<keyword evidence="5 8" id="KW-0812">Transmembrane</keyword>
<gene>
    <name evidence="10" type="primary">ynfM</name>
    <name evidence="10" type="ORF">DJ90_1811</name>
</gene>
<dbReference type="OrthoDB" id="63984at2"/>
<dbReference type="InterPro" id="IPR020846">
    <property type="entry name" value="MFS_dom"/>
</dbReference>
<dbReference type="PANTHER" id="PTHR43271">
    <property type="entry name" value="BLL2771 PROTEIN"/>
    <property type="match status" value="1"/>
</dbReference>
<evidence type="ECO:0000256" key="6">
    <source>
        <dbReference type="ARBA" id="ARBA00022989"/>
    </source>
</evidence>
<dbReference type="PROSITE" id="PS00216">
    <property type="entry name" value="SUGAR_TRANSPORT_1"/>
    <property type="match status" value="1"/>
</dbReference>
<feature type="transmembrane region" description="Helical" evidence="8">
    <location>
        <begin position="306"/>
        <end position="330"/>
    </location>
</feature>
<name>A0A090ZPI0_PAEMA</name>
<dbReference type="PANTHER" id="PTHR43271:SF1">
    <property type="entry name" value="INNER MEMBRANE TRANSPORT PROTEIN YNFM"/>
    <property type="match status" value="1"/>
</dbReference>
<protein>
    <submittedName>
        <fullName evidence="10">Inner membrane transport protein ynfM</fullName>
    </submittedName>
</protein>
<comment type="subcellular location">
    <subcellularLocation>
        <location evidence="1">Cell membrane</location>
        <topology evidence="1">Multi-pass membrane protein</topology>
    </subcellularLocation>
</comment>
<feature type="transmembrane region" description="Helical" evidence="8">
    <location>
        <begin position="278"/>
        <end position="300"/>
    </location>
</feature>
<feature type="transmembrane region" description="Helical" evidence="8">
    <location>
        <begin position="218"/>
        <end position="238"/>
    </location>
</feature>
<evidence type="ECO:0000256" key="1">
    <source>
        <dbReference type="ARBA" id="ARBA00004651"/>
    </source>
</evidence>
<proteinExistence type="inferred from homology"/>
<feature type="transmembrane region" description="Helical" evidence="8">
    <location>
        <begin position="48"/>
        <end position="72"/>
    </location>
</feature>
<sequence length="400" mass="42750">MEYILKGTRSFRNTALAMFAGGFCTFAVLYCLQPLMPEFSREFGVSPAVASLSLSISTLTMAVTMLFVGAVSDSLGRKVVMGCSLFGAALVALLIAFSPGFGALLALRVVQGIVLAGLPAIAMTYLSEEIDPASLGYAMGLYISGNSVGGMGGRVITGMLTDAFDWRVAVGAIALFSLAAVLLFWRWLPASRHFKRQTFAFGDILSTLLGQCKDVRLLCLYGLGFVLMGSFVTLFNYIGYRLTAPPYELSQTLVGWIFIVYVMGTISSTWMGKLADQYGRYAVMGLALGMMLAGALLTLAGSLGMIIAGISVFTFGFFGGHSIASSWIGIIATEHKSQASSLYLFFYYVGSGVSGTIGGLFYSSYGWNGLIAMLACFLLAGLLLSFVLRQRGAEQTDHMI</sequence>
<feature type="domain" description="Major facilitator superfamily (MFS) profile" evidence="9">
    <location>
        <begin position="10"/>
        <end position="393"/>
    </location>
</feature>
<keyword evidence="3" id="KW-0813">Transport</keyword>
<dbReference type="RefSeq" id="WP_036624013.1">
    <property type="nucleotide sequence ID" value="NZ_JARLKU010000152.1"/>
</dbReference>
<dbReference type="SUPFAM" id="SSF103473">
    <property type="entry name" value="MFS general substrate transporter"/>
    <property type="match status" value="1"/>
</dbReference>
<comment type="similarity">
    <text evidence="2">Belongs to the major facilitator superfamily.</text>
</comment>
<evidence type="ECO:0000256" key="7">
    <source>
        <dbReference type="ARBA" id="ARBA00023136"/>
    </source>
</evidence>
<dbReference type="HOGENOM" id="CLU_001265_19_3_9"/>
<keyword evidence="6 8" id="KW-1133">Transmembrane helix</keyword>